<gene>
    <name evidence="4" type="ORF">X943_001129</name>
</gene>
<dbReference type="PROSITE" id="PS50103">
    <property type="entry name" value="ZF_C3H1"/>
    <property type="match status" value="1"/>
</dbReference>
<dbReference type="InterPro" id="IPR000571">
    <property type="entry name" value="Znf_CCCH"/>
</dbReference>
<reference evidence="4" key="1">
    <citation type="journal article" date="2014" name="Nucleic Acids Res.">
        <title>The evolutionary dynamics of variant antigen genes in Babesia reveal a history of genomic innovation underlying host-parasite interaction.</title>
        <authorList>
            <person name="Jackson A.P."/>
            <person name="Otto T.D."/>
            <person name="Darby A."/>
            <person name="Ramaprasad A."/>
            <person name="Xia D."/>
            <person name="Echaide I.E."/>
            <person name="Farber M."/>
            <person name="Gahlot S."/>
            <person name="Gamble J."/>
            <person name="Gupta D."/>
            <person name="Gupta Y."/>
            <person name="Jackson L."/>
            <person name="Malandrin L."/>
            <person name="Malas T.B."/>
            <person name="Moussa E."/>
            <person name="Nair M."/>
            <person name="Reid A.J."/>
            <person name="Sanders M."/>
            <person name="Sharma J."/>
            <person name="Tracey A."/>
            <person name="Quail M.A."/>
            <person name="Weir W."/>
            <person name="Wastling J.M."/>
            <person name="Hall N."/>
            <person name="Willadsen P."/>
            <person name="Lingelbach K."/>
            <person name="Shiels B."/>
            <person name="Tait A."/>
            <person name="Berriman M."/>
            <person name="Allred D.R."/>
            <person name="Pain A."/>
        </authorList>
    </citation>
    <scope>NUCLEOTIDE SEQUENCE</scope>
    <source>
        <strain evidence="4">1802A</strain>
    </source>
</reference>
<evidence type="ECO:0000256" key="1">
    <source>
        <dbReference type="PROSITE-ProRule" id="PRU00723"/>
    </source>
</evidence>
<proteinExistence type="predicted"/>
<evidence type="ECO:0000313" key="4">
    <source>
        <dbReference type="EMBL" id="KAK1934764.1"/>
    </source>
</evidence>
<accession>A0AAD9LGS0</accession>
<dbReference type="Gene3D" id="2.130.10.10">
    <property type="entry name" value="YVTN repeat-like/Quinoprotein amine dehydrogenase"/>
    <property type="match status" value="1"/>
</dbReference>
<sequence length="412" mass="44892">MYGGRGGNYRGGVWYTPSNDAPRDGGYCSTGPQYHGGVPNHRSNNTRRGSRSDSETLICRHNAVHDRCRFGSKCLYKHTLKRVLLLHEICRSGVICLAFCRLSDSRVEIFVTGQGTNVKRLALVGDNHGSVSLLEQQSFTINLQEALHKAVQSRGRRLPDQVIFSLKCINDCLFAGLRTGHISVFHIPTGTSTLIHGHSEPVTSIILVDTAVLSACEAGKICIWSFDSVMNSFSCVNSLETKTTITCLLEVADGLNRHLWAGGNAITVIDLATFAIVRTMPIPNGDFAKIMMRYGQHIIVALNSGECVVLSPNGELVYQSGGYGPELIAMDGIQTERGDLLLLGNKMGALNVVHLPAFQLEGVLQCNFDVPRNVKWSGISVISSLGGGLFVIGGYDGNAHLFRYIDHPENTY</sequence>
<evidence type="ECO:0000256" key="2">
    <source>
        <dbReference type="SAM" id="MobiDB-lite"/>
    </source>
</evidence>
<reference evidence="4" key="2">
    <citation type="submission" date="2021-05" db="EMBL/GenBank/DDBJ databases">
        <authorList>
            <person name="Pain A."/>
        </authorList>
    </citation>
    <scope>NUCLEOTIDE SEQUENCE</scope>
    <source>
        <strain evidence="4">1802A</strain>
    </source>
</reference>
<dbReference type="Proteomes" id="UP001195914">
    <property type="component" value="Unassembled WGS sequence"/>
</dbReference>
<evidence type="ECO:0000259" key="3">
    <source>
        <dbReference type="PROSITE" id="PS50103"/>
    </source>
</evidence>
<keyword evidence="1" id="KW-0863">Zinc-finger</keyword>
<dbReference type="AlphaFoldDB" id="A0AAD9LGS0"/>
<feature type="region of interest" description="Disordered" evidence="2">
    <location>
        <begin position="32"/>
        <end position="52"/>
    </location>
</feature>
<dbReference type="Pfam" id="PF19056">
    <property type="entry name" value="WD40_2"/>
    <property type="match status" value="1"/>
</dbReference>
<dbReference type="InterPro" id="IPR015943">
    <property type="entry name" value="WD40/YVTN_repeat-like_dom_sf"/>
</dbReference>
<keyword evidence="1" id="KW-0479">Metal-binding</keyword>
<comment type="caution">
    <text evidence="4">The sequence shown here is derived from an EMBL/GenBank/DDBJ whole genome shotgun (WGS) entry which is preliminary data.</text>
</comment>
<dbReference type="GO" id="GO:0008270">
    <property type="term" value="F:zinc ion binding"/>
    <property type="evidence" value="ECO:0007669"/>
    <property type="project" value="UniProtKB-KW"/>
</dbReference>
<feature type="zinc finger region" description="C3H1-type" evidence="1">
    <location>
        <begin position="53"/>
        <end position="81"/>
    </location>
</feature>
<dbReference type="SUPFAM" id="SSF50978">
    <property type="entry name" value="WD40 repeat-like"/>
    <property type="match status" value="1"/>
</dbReference>
<name>A0AAD9LGS0_BABDI</name>
<dbReference type="InterPro" id="IPR036322">
    <property type="entry name" value="WD40_repeat_dom_sf"/>
</dbReference>
<dbReference type="EMBL" id="JAHBMH010000062">
    <property type="protein sequence ID" value="KAK1934764.1"/>
    <property type="molecule type" value="Genomic_DNA"/>
</dbReference>
<keyword evidence="5" id="KW-1185">Reference proteome</keyword>
<keyword evidence="1" id="KW-0862">Zinc</keyword>
<feature type="domain" description="C3H1-type" evidence="3">
    <location>
        <begin position="53"/>
        <end position="81"/>
    </location>
</feature>
<protein>
    <recommendedName>
        <fullName evidence="3">C3H1-type domain-containing protein</fullName>
    </recommendedName>
</protein>
<evidence type="ECO:0000313" key="5">
    <source>
        <dbReference type="Proteomes" id="UP001195914"/>
    </source>
</evidence>
<organism evidence="4 5">
    <name type="scientific">Babesia divergens</name>
    <dbReference type="NCBI Taxonomy" id="32595"/>
    <lineage>
        <taxon>Eukaryota</taxon>
        <taxon>Sar</taxon>
        <taxon>Alveolata</taxon>
        <taxon>Apicomplexa</taxon>
        <taxon>Aconoidasida</taxon>
        <taxon>Piroplasmida</taxon>
        <taxon>Babesiidae</taxon>
        <taxon>Babesia</taxon>
    </lineage>
</organism>